<keyword evidence="2" id="KW-1185">Reference proteome</keyword>
<dbReference type="EMBL" id="JAUSVP010000006">
    <property type="protein sequence ID" value="MDQ0447883.1"/>
    <property type="molecule type" value="Genomic_DNA"/>
</dbReference>
<gene>
    <name evidence="1" type="ORF">QO012_002388</name>
</gene>
<dbReference type="RefSeq" id="WP_238202235.1">
    <property type="nucleotide sequence ID" value="NZ_BPQE01000009.1"/>
</dbReference>
<organism evidence="1 2">
    <name type="scientific">Methylobacterium aerolatum</name>
    <dbReference type="NCBI Taxonomy" id="418708"/>
    <lineage>
        <taxon>Bacteria</taxon>
        <taxon>Pseudomonadati</taxon>
        <taxon>Pseudomonadota</taxon>
        <taxon>Alphaproteobacteria</taxon>
        <taxon>Hyphomicrobiales</taxon>
        <taxon>Methylobacteriaceae</taxon>
        <taxon>Methylobacterium</taxon>
    </lineage>
</organism>
<comment type="caution">
    <text evidence="1">The sequence shown here is derived from an EMBL/GenBank/DDBJ whole genome shotgun (WGS) entry which is preliminary data.</text>
</comment>
<evidence type="ECO:0000313" key="1">
    <source>
        <dbReference type="EMBL" id="MDQ0447883.1"/>
    </source>
</evidence>
<evidence type="ECO:0000313" key="2">
    <source>
        <dbReference type="Proteomes" id="UP001231124"/>
    </source>
</evidence>
<sequence length="88" mass="9557">MSEPSATVAILIGTPEGARLLAASSEREAARVAELFLLRLPAKALPAPLWVQCADRALGHRITTYLADFQDERVRERDAMPVFPGRGA</sequence>
<name>A0ABU0I1H6_9HYPH</name>
<protein>
    <submittedName>
        <fullName evidence="1">Uncharacterized protein</fullName>
    </submittedName>
</protein>
<dbReference type="Proteomes" id="UP001231124">
    <property type="component" value="Unassembled WGS sequence"/>
</dbReference>
<proteinExistence type="predicted"/>
<accession>A0ABU0I1H6</accession>
<reference evidence="1 2" key="1">
    <citation type="submission" date="2023-07" db="EMBL/GenBank/DDBJ databases">
        <title>Genomic Encyclopedia of Type Strains, Phase IV (KMG-IV): sequencing the most valuable type-strain genomes for metagenomic binning, comparative biology and taxonomic classification.</title>
        <authorList>
            <person name="Goeker M."/>
        </authorList>
    </citation>
    <scope>NUCLEOTIDE SEQUENCE [LARGE SCALE GENOMIC DNA]</scope>
    <source>
        <strain evidence="1 2">DSM 19013</strain>
    </source>
</reference>